<evidence type="ECO:0000313" key="1">
    <source>
        <dbReference type="EMBL" id="KAJ7534912.1"/>
    </source>
</evidence>
<keyword evidence="2" id="KW-1185">Reference proteome</keyword>
<name>A0ACC2BYQ6_DIPCM</name>
<accession>A0ACC2BYQ6</accession>
<organism evidence="1 2">
    <name type="scientific">Diphasiastrum complanatum</name>
    <name type="common">Issler's clubmoss</name>
    <name type="synonym">Lycopodium complanatum</name>
    <dbReference type="NCBI Taxonomy" id="34168"/>
    <lineage>
        <taxon>Eukaryota</taxon>
        <taxon>Viridiplantae</taxon>
        <taxon>Streptophyta</taxon>
        <taxon>Embryophyta</taxon>
        <taxon>Tracheophyta</taxon>
        <taxon>Lycopodiopsida</taxon>
        <taxon>Lycopodiales</taxon>
        <taxon>Lycopodiaceae</taxon>
        <taxon>Lycopodioideae</taxon>
        <taxon>Diphasiastrum</taxon>
    </lineage>
</organism>
<protein>
    <submittedName>
        <fullName evidence="1">Uncharacterized protein</fullName>
    </submittedName>
</protein>
<proteinExistence type="predicted"/>
<dbReference type="Proteomes" id="UP001162992">
    <property type="component" value="Chromosome 12"/>
</dbReference>
<reference evidence="2" key="1">
    <citation type="journal article" date="2024" name="Proc. Natl. Acad. Sci. U.S.A.">
        <title>Extraordinary preservation of gene collinearity over three hundred million years revealed in homosporous lycophytes.</title>
        <authorList>
            <person name="Li C."/>
            <person name="Wickell D."/>
            <person name="Kuo L.Y."/>
            <person name="Chen X."/>
            <person name="Nie B."/>
            <person name="Liao X."/>
            <person name="Peng D."/>
            <person name="Ji J."/>
            <person name="Jenkins J."/>
            <person name="Williams M."/>
            <person name="Shu S."/>
            <person name="Plott C."/>
            <person name="Barry K."/>
            <person name="Rajasekar S."/>
            <person name="Grimwood J."/>
            <person name="Han X."/>
            <person name="Sun S."/>
            <person name="Hou Z."/>
            <person name="He W."/>
            <person name="Dai G."/>
            <person name="Sun C."/>
            <person name="Schmutz J."/>
            <person name="Leebens-Mack J.H."/>
            <person name="Li F.W."/>
            <person name="Wang L."/>
        </authorList>
    </citation>
    <scope>NUCLEOTIDE SEQUENCE [LARGE SCALE GENOMIC DNA]</scope>
    <source>
        <strain evidence="2">cv. PW_Plant_1</strain>
    </source>
</reference>
<dbReference type="EMBL" id="CM055103">
    <property type="protein sequence ID" value="KAJ7534912.1"/>
    <property type="molecule type" value="Genomic_DNA"/>
</dbReference>
<comment type="caution">
    <text evidence="1">The sequence shown here is derived from an EMBL/GenBank/DDBJ whole genome shotgun (WGS) entry which is preliminary data.</text>
</comment>
<evidence type="ECO:0000313" key="2">
    <source>
        <dbReference type="Proteomes" id="UP001162992"/>
    </source>
</evidence>
<gene>
    <name evidence="1" type="ORF">O6H91_12G009700</name>
</gene>
<sequence length="633" mass="69698">MAACKLSNLFMFLLAILSNLVLCDVAILKPFFVNAATESASLDAAQFNAINRRQILSCTNPNPFLTMSLSTAGPLDDVQEVAVTVSGVLVPSDDDWVGVFSAASHNYSACPAVKALYIETGDISSLPLLCDYPVKSKFLKEDPSYLSCSKKHCRQQIGSQCLIHTCNASLTFRLINIRTPISFVYFAGGFDVPCILRKSEPLQFRNPNSPLYAHLSSTDSTGTSIRVTWLSGSSEIQAVQYAGGKSVPSTVSTFRQTDMCNAVPAPATNFGWHDPGYVHSAVISGLSPSSTYTYKYGSNFVGWSGDKIFKTPPAAGAEALQIIIYGDMGKADADSSTEHYIQPGSLGVINAISQELDAGKVDAVFHIGDISYATGFLAEWDFFLEMIQPVASRIPYLTAIGNHERDFPKSGSYYGSTDSGGECGVPYETYFPMPVRAKDEPWYSVQLGPVHFTVMSTEHDWTPNSLQFKWLKNDLLLVDRRQTPWLIFIGHRPQYSSVVKAISEIVYPSVDPKFVATIEPLLVEHQVNVAFWGHVHNYERTCAVYQGKCKSLPRKTDVSIDTYNQTIYTSPVHTVVGMAGFALDGFKQNPSNWSLVRISSFGYTHVQANKHEFLVEYKFSSNGQIGDAFRIVR</sequence>